<protein>
    <recommendedName>
        <fullName evidence="2">DUF3284 domain-containing protein</fullName>
    </recommendedName>
</protein>
<gene>
    <name evidence="1" type="ORF">ACLFYP115_01006</name>
</gene>
<sequence length="145" mass="17177">MKVEKVLRAAPDEFFGVIEHSLRYEIEKYGGKAEGTYELCEGFCYDKKIRYKKKEYRMQTELKAFRPPHSYRVLMKSDLGNASVSYEILPNGEDEIRVIYREDTCDEDGNMNTSFGRELFGKMQAGRVKRRLSRMEKYIRSQRMD</sequence>
<organism evidence="1">
    <name type="scientific">Anaerostipes caccae</name>
    <dbReference type="NCBI Taxonomy" id="105841"/>
    <lineage>
        <taxon>Bacteria</taxon>
        <taxon>Bacillati</taxon>
        <taxon>Bacillota</taxon>
        <taxon>Clostridia</taxon>
        <taxon>Lachnospirales</taxon>
        <taxon>Lachnospiraceae</taxon>
        <taxon>Anaerostipes</taxon>
    </lineage>
</organism>
<dbReference type="InterPro" id="IPR021701">
    <property type="entry name" value="DUF3284"/>
</dbReference>
<proteinExistence type="predicted"/>
<dbReference type="AlphaFoldDB" id="A0A6N2SK05"/>
<name>A0A6N2SK05_9FIRM</name>
<dbReference type="RefSeq" id="WP_006566625.1">
    <property type="nucleotide sequence ID" value="NZ_BAABZP010000001.1"/>
</dbReference>
<dbReference type="Pfam" id="PF11687">
    <property type="entry name" value="DUF3284"/>
    <property type="match status" value="1"/>
</dbReference>
<evidence type="ECO:0000313" key="1">
    <source>
        <dbReference type="EMBL" id="VYS93807.1"/>
    </source>
</evidence>
<dbReference type="EMBL" id="CACRSQ010000003">
    <property type="protein sequence ID" value="VYS93807.1"/>
    <property type="molecule type" value="Genomic_DNA"/>
</dbReference>
<evidence type="ECO:0008006" key="2">
    <source>
        <dbReference type="Google" id="ProtNLM"/>
    </source>
</evidence>
<reference evidence="1" key="1">
    <citation type="submission" date="2019-11" db="EMBL/GenBank/DDBJ databases">
        <authorList>
            <person name="Feng L."/>
        </authorList>
    </citation>
    <scope>NUCLEOTIDE SEQUENCE</scope>
    <source>
        <strain evidence="1">AcaccaeLFYP115</strain>
    </source>
</reference>
<accession>A0A6N2SK05</accession>